<dbReference type="EMBL" id="AMWN01000003">
    <property type="protein sequence ID" value="EXJ91020.1"/>
    <property type="molecule type" value="Genomic_DNA"/>
</dbReference>
<dbReference type="PROSITE" id="PS50089">
    <property type="entry name" value="ZF_RING_2"/>
    <property type="match status" value="1"/>
</dbReference>
<evidence type="ECO:0000256" key="2">
    <source>
        <dbReference type="ARBA" id="ARBA00004585"/>
    </source>
</evidence>
<keyword evidence="23" id="KW-1185">Reference proteome</keyword>
<evidence type="ECO:0000256" key="4">
    <source>
        <dbReference type="ARBA" id="ARBA00008704"/>
    </source>
</evidence>
<dbReference type="GO" id="GO:0016567">
    <property type="term" value="P:protein ubiquitination"/>
    <property type="evidence" value="ECO:0007669"/>
    <property type="project" value="UniProtKB-ARBA"/>
</dbReference>
<dbReference type="GO" id="GO:0005778">
    <property type="term" value="C:peroxisomal membrane"/>
    <property type="evidence" value="ECO:0007669"/>
    <property type="project" value="UniProtKB-SubCell"/>
</dbReference>
<keyword evidence="6" id="KW-0813">Transport</keyword>
<dbReference type="HOGENOM" id="CLU_041707_2_0_1"/>
<keyword evidence="13" id="KW-0862">Zinc</keyword>
<dbReference type="InterPro" id="IPR006845">
    <property type="entry name" value="Pex_N"/>
</dbReference>
<feature type="compositionally biased region" description="Basic and acidic residues" evidence="20">
    <location>
        <begin position="260"/>
        <end position="270"/>
    </location>
</feature>
<evidence type="ECO:0000256" key="6">
    <source>
        <dbReference type="ARBA" id="ARBA00022448"/>
    </source>
</evidence>
<dbReference type="EC" id="2.3.2.27" evidence="5"/>
<evidence type="ECO:0000256" key="8">
    <source>
        <dbReference type="ARBA" id="ARBA00022679"/>
    </source>
</evidence>
<dbReference type="GeneID" id="19159013"/>
<organism evidence="22 23">
    <name type="scientific">Capronia coronata CBS 617.96</name>
    <dbReference type="NCBI Taxonomy" id="1182541"/>
    <lineage>
        <taxon>Eukaryota</taxon>
        <taxon>Fungi</taxon>
        <taxon>Dikarya</taxon>
        <taxon>Ascomycota</taxon>
        <taxon>Pezizomycotina</taxon>
        <taxon>Eurotiomycetes</taxon>
        <taxon>Chaetothyriomycetidae</taxon>
        <taxon>Chaetothyriales</taxon>
        <taxon>Herpotrichiellaceae</taxon>
        <taxon>Capronia</taxon>
    </lineage>
</organism>
<comment type="caution">
    <text evidence="22">The sequence shown here is derived from an EMBL/GenBank/DDBJ whole genome shotgun (WGS) entry which is preliminary data.</text>
</comment>
<dbReference type="GO" id="GO:0008270">
    <property type="term" value="F:zinc ion binding"/>
    <property type="evidence" value="ECO:0007669"/>
    <property type="project" value="UniProtKB-KW"/>
</dbReference>
<keyword evidence="12" id="KW-0833">Ubl conjugation pathway</keyword>
<gene>
    <name evidence="22" type="ORF">A1O1_04127</name>
</gene>
<dbReference type="AlphaFoldDB" id="W9YMX0"/>
<dbReference type="InterPro" id="IPR013083">
    <property type="entry name" value="Znf_RING/FYVE/PHD"/>
</dbReference>
<feature type="region of interest" description="Disordered" evidence="20">
    <location>
        <begin position="260"/>
        <end position="280"/>
    </location>
</feature>
<evidence type="ECO:0000256" key="13">
    <source>
        <dbReference type="ARBA" id="ARBA00022833"/>
    </source>
</evidence>
<evidence type="ECO:0000256" key="7">
    <source>
        <dbReference type="ARBA" id="ARBA00022593"/>
    </source>
</evidence>
<keyword evidence="7" id="KW-0962">Peroxisome biogenesis</keyword>
<evidence type="ECO:0000256" key="18">
    <source>
        <dbReference type="ARBA" id="ARBA00041230"/>
    </source>
</evidence>
<dbReference type="eggNOG" id="KOG0317">
    <property type="taxonomic scope" value="Eukaryota"/>
</dbReference>
<comment type="catalytic activity">
    <reaction evidence="1">
        <text>S-ubiquitinyl-[E2 ubiquitin-conjugating enzyme]-L-cysteine + [acceptor protein]-L-lysine = [E2 ubiquitin-conjugating enzyme]-L-cysteine + N(6)-ubiquitinyl-[acceptor protein]-L-lysine.</text>
        <dbReference type="EC" id="2.3.2.27"/>
    </reaction>
</comment>
<comment type="subcellular location">
    <subcellularLocation>
        <location evidence="2">Peroxisome membrane</location>
        <topology evidence="2">Multi-pass membrane protein</topology>
    </subcellularLocation>
</comment>
<sequence>MSSPPTTGPGPMEYPFAPSPDILRTHEKDAYMIAQVSSEASTILRALLGARVAHKYSTATNHLSELIYLSLTTLLGNRTLGEEYCDVIQVESDTLRLAGLGRRVGYVASVVFAPWALGKTLPALRRRLRGKLEWNIEYAEKHSNNKNKNNSHPRSVQLQKYILENLDTLTSPNPIYALSLATFYFTGAYYHISKRIFGLRYIFTKQIKPDEQRVGYEVLGVLLVLQLAVQAALHVRETYLEATGEGSDVTAAAFINSSNSDDKRASRLDGDDVGIGNGSGGGRFTTSSTYLGHGIEAPIHSHSKSALDESDPSSGQAQLLAGTDVGITTQHVPRGLASTTSTPVLPNGQARYDLNDPELMAWIPDGQQRKCTLCLEPLRDPSATTCGHVFCWTCVQDWVKEKAECPLCRQSVLAQKILPLRGTR</sequence>
<evidence type="ECO:0000256" key="12">
    <source>
        <dbReference type="ARBA" id="ARBA00022786"/>
    </source>
</evidence>
<evidence type="ECO:0000256" key="19">
    <source>
        <dbReference type="PROSITE-ProRule" id="PRU00175"/>
    </source>
</evidence>
<keyword evidence="14" id="KW-0653">Protein transport</keyword>
<dbReference type="PANTHER" id="PTHR23350:SF0">
    <property type="entry name" value="PEROXISOME BIOGENESIS FACTOR 10"/>
    <property type="match status" value="1"/>
</dbReference>
<proteinExistence type="inferred from homology"/>
<dbReference type="RefSeq" id="XP_007723214.1">
    <property type="nucleotide sequence ID" value="XM_007725024.1"/>
</dbReference>
<dbReference type="Gene3D" id="3.30.40.10">
    <property type="entry name" value="Zinc/RING finger domain, C3HC4 (zinc finger)"/>
    <property type="match status" value="1"/>
</dbReference>
<dbReference type="SMART" id="SM00184">
    <property type="entry name" value="RING"/>
    <property type="match status" value="1"/>
</dbReference>
<dbReference type="FunFam" id="3.30.40.10:FF:000395">
    <property type="entry name" value="Putative Peroxisome biosynthesis protein (Peroxin-10)"/>
    <property type="match status" value="1"/>
</dbReference>
<evidence type="ECO:0000256" key="15">
    <source>
        <dbReference type="ARBA" id="ARBA00022989"/>
    </source>
</evidence>
<evidence type="ECO:0000256" key="17">
    <source>
        <dbReference type="ARBA" id="ARBA00023140"/>
    </source>
</evidence>
<feature type="domain" description="RING-type" evidence="21">
    <location>
        <begin position="371"/>
        <end position="409"/>
    </location>
</feature>
<accession>W9YMX0</accession>
<evidence type="ECO:0000313" key="22">
    <source>
        <dbReference type="EMBL" id="EXJ91020.1"/>
    </source>
</evidence>
<dbReference type="InterPro" id="IPR001841">
    <property type="entry name" value="Znf_RING"/>
</dbReference>
<dbReference type="OrthoDB" id="6270329at2759"/>
<dbReference type="InterPro" id="IPR025654">
    <property type="entry name" value="PEX2/10"/>
</dbReference>
<keyword evidence="8" id="KW-0808">Transferase</keyword>
<evidence type="ECO:0000259" key="21">
    <source>
        <dbReference type="PROSITE" id="PS50089"/>
    </source>
</evidence>
<evidence type="ECO:0000256" key="5">
    <source>
        <dbReference type="ARBA" id="ARBA00012483"/>
    </source>
</evidence>
<evidence type="ECO:0000256" key="11">
    <source>
        <dbReference type="ARBA" id="ARBA00022771"/>
    </source>
</evidence>
<evidence type="ECO:0000313" key="23">
    <source>
        <dbReference type="Proteomes" id="UP000019484"/>
    </source>
</evidence>
<dbReference type="Pfam" id="PF04757">
    <property type="entry name" value="Pex2_Pex12"/>
    <property type="match status" value="1"/>
</dbReference>
<evidence type="ECO:0000256" key="3">
    <source>
        <dbReference type="ARBA" id="ARBA00004906"/>
    </source>
</evidence>
<comment type="pathway">
    <text evidence="3">Protein modification; protein ubiquitination.</text>
</comment>
<evidence type="ECO:0000256" key="20">
    <source>
        <dbReference type="SAM" id="MobiDB-lite"/>
    </source>
</evidence>
<keyword evidence="10" id="KW-0479">Metal-binding</keyword>
<keyword evidence="15" id="KW-1133">Transmembrane helix</keyword>
<dbReference type="GO" id="GO:0016562">
    <property type="term" value="P:protein import into peroxisome matrix, receptor recycling"/>
    <property type="evidence" value="ECO:0007669"/>
    <property type="project" value="UniProtKB-ARBA"/>
</dbReference>
<dbReference type="CDD" id="cd16527">
    <property type="entry name" value="RING-HC_PEX10"/>
    <property type="match status" value="1"/>
</dbReference>
<protein>
    <recommendedName>
        <fullName evidence="5">RING-type E3 ubiquitin transferase</fullName>
        <ecNumber evidence="5">2.3.2.27</ecNumber>
    </recommendedName>
    <alternativeName>
        <fullName evidence="18">Peroxin-10</fullName>
    </alternativeName>
</protein>
<keyword evidence="16" id="KW-0472">Membrane</keyword>
<evidence type="ECO:0000256" key="10">
    <source>
        <dbReference type="ARBA" id="ARBA00022723"/>
    </source>
</evidence>
<evidence type="ECO:0000256" key="16">
    <source>
        <dbReference type="ARBA" id="ARBA00023136"/>
    </source>
</evidence>
<dbReference type="InterPro" id="IPR017907">
    <property type="entry name" value="Znf_RING_CS"/>
</dbReference>
<comment type="similarity">
    <text evidence="4">Belongs to the pex2/pex10/pex12 family.</text>
</comment>
<reference evidence="22 23" key="1">
    <citation type="submission" date="2013-03" db="EMBL/GenBank/DDBJ databases">
        <title>The Genome Sequence of Capronia coronata CBS 617.96.</title>
        <authorList>
            <consortium name="The Broad Institute Genomics Platform"/>
            <person name="Cuomo C."/>
            <person name="de Hoog S."/>
            <person name="Gorbushina A."/>
            <person name="Walker B."/>
            <person name="Young S.K."/>
            <person name="Zeng Q."/>
            <person name="Gargeya S."/>
            <person name="Fitzgerald M."/>
            <person name="Haas B."/>
            <person name="Abouelleil A."/>
            <person name="Allen A.W."/>
            <person name="Alvarado L."/>
            <person name="Arachchi H.M."/>
            <person name="Berlin A.M."/>
            <person name="Chapman S.B."/>
            <person name="Gainer-Dewar J."/>
            <person name="Goldberg J."/>
            <person name="Griggs A."/>
            <person name="Gujja S."/>
            <person name="Hansen M."/>
            <person name="Howarth C."/>
            <person name="Imamovic A."/>
            <person name="Ireland A."/>
            <person name="Larimer J."/>
            <person name="McCowan C."/>
            <person name="Murphy C."/>
            <person name="Pearson M."/>
            <person name="Poon T.W."/>
            <person name="Priest M."/>
            <person name="Roberts A."/>
            <person name="Saif S."/>
            <person name="Shea T."/>
            <person name="Sisk P."/>
            <person name="Sykes S."/>
            <person name="Wortman J."/>
            <person name="Nusbaum C."/>
            <person name="Birren B."/>
        </authorList>
    </citation>
    <scope>NUCLEOTIDE SEQUENCE [LARGE SCALE GENOMIC DNA]</scope>
    <source>
        <strain evidence="22 23">CBS 617.96</strain>
    </source>
</reference>
<evidence type="ECO:0000256" key="9">
    <source>
        <dbReference type="ARBA" id="ARBA00022692"/>
    </source>
</evidence>
<keyword evidence="11 19" id="KW-0863">Zinc-finger</keyword>
<dbReference type="Pfam" id="PF13639">
    <property type="entry name" value="zf-RING_2"/>
    <property type="match status" value="1"/>
</dbReference>
<dbReference type="SUPFAM" id="SSF57850">
    <property type="entry name" value="RING/U-box"/>
    <property type="match status" value="1"/>
</dbReference>
<evidence type="ECO:0000256" key="1">
    <source>
        <dbReference type="ARBA" id="ARBA00000900"/>
    </source>
</evidence>
<dbReference type="GO" id="GO:0061630">
    <property type="term" value="F:ubiquitin protein ligase activity"/>
    <property type="evidence" value="ECO:0007669"/>
    <property type="project" value="UniProtKB-EC"/>
</dbReference>
<name>W9YMX0_9EURO</name>
<keyword evidence="17" id="KW-0576">Peroxisome</keyword>
<dbReference type="STRING" id="1182541.W9YMX0"/>
<dbReference type="Proteomes" id="UP000019484">
    <property type="component" value="Unassembled WGS sequence"/>
</dbReference>
<dbReference type="PANTHER" id="PTHR23350">
    <property type="entry name" value="PEROXISOME ASSEMBLY PROTEIN 10"/>
    <property type="match status" value="1"/>
</dbReference>
<evidence type="ECO:0000256" key="14">
    <source>
        <dbReference type="ARBA" id="ARBA00022927"/>
    </source>
</evidence>
<dbReference type="PROSITE" id="PS00518">
    <property type="entry name" value="ZF_RING_1"/>
    <property type="match status" value="1"/>
</dbReference>
<keyword evidence="9" id="KW-0812">Transmembrane</keyword>